<keyword evidence="6 7" id="KW-0472">Membrane</keyword>
<accession>A0ABY7PF43</accession>
<evidence type="ECO:0000313" key="11">
    <source>
        <dbReference type="Proteomes" id="UP001212326"/>
    </source>
</evidence>
<feature type="transmembrane region" description="Helical" evidence="7">
    <location>
        <begin position="290"/>
        <end position="311"/>
    </location>
</feature>
<gene>
    <name evidence="10" type="ORF">O1G22_18880</name>
</gene>
<dbReference type="InterPro" id="IPR057434">
    <property type="entry name" value="LMF1/2_N"/>
</dbReference>
<feature type="domain" description="Lipase maturation factor 1/2 C-terminal" evidence="9">
    <location>
        <begin position="330"/>
        <end position="470"/>
    </location>
</feature>
<dbReference type="RefSeq" id="WP_270086458.1">
    <property type="nucleotide sequence ID" value="NZ_CP115300.1"/>
</dbReference>
<keyword evidence="11" id="KW-1185">Reference proteome</keyword>
<dbReference type="Pfam" id="PF25179">
    <property type="entry name" value="LMF1_C"/>
    <property type="match status" value="1"/>
</dbReference>
<name>A0ABY7PF43_9ACTN</name>
<evidence type="ECO:0000256" key="6">
    <source>
        <dbReference type="ARBA" id="ARBA00023136"/>
    </source>
</evidence>
<organism evidence="10 11">
    <name type="scientific">Streptomyces camelliae</name>
    <dbReference type="NCBI Taxonomy" id="3004093"/>
    <lineage>
        <taxon>Bacteria</taxon>
        <taxon>Bacillati</taxon>
        <taxon>Actinomycetota</taxon>
        <taxon>Actinomycetes</taxon>
        <taxon>Kitasatosporales</taxon>
        <taxon>Streptomycetaceae</taxon>
        <taxon>Streptomyces</taxon>
    </lineage>
</organism>
<evidence type="ECO:0000256" key="1">
    <source>
        <dbReference type="ARBA" id="ARBA00004477"/>
    </source>
</evidence>
<evidence type="ECO:0000256" key="7">
    <source>
        <dbReference type="SAM" id="Phobius"/>
    </source>
</evidence>
<dbReference type="Proteomes" id="UP001212326">
    <property type="component" value="Chromosome"/>
</dbReference>
<comment type="similarity">
    <text evidence="2">Belongs to the lipase maturation factor family.</text>
</comment>
<proteinExistence type="inferred from homology"/>
<dbReference type="InterPro" id="IPR009613">
    <property type="entry name" value="LMF"/>
</dbReference>
<evidence type="ECO:0000256" key="4">
    <source>
        <dbReference type="ARBA" id="ARBA00022824"/>
    </source>
</evidence>
<dbReference type="PANTHER" id="PTHR14463">
    <property type="entry name" value="LIPASE MATURATION FACTOR"/>
    <property type="match status" value="1"/>
</dbReference>
<evidence type="ECO:0000256" key="5">
    <source>
        <dbReference type="ARBA" id="ARBA00022989"/>
    </source>
</evidence>
<protein>
    <submittedName>
        <fullName evidence="10">Lipase maturation factor family protein</fullName>
    </submittedName>
</protein>
<comment type="subcellular location">
    <subcellularLocation>
        <location evidence="1">Endoplasmic reticulum membrane</location>
        <topology evidence="1">Multi-pass membrane protein</topology>
    </subcellularLocation>
</comment>
<evidence type="ECO:0000259" key="9">
    <source>
        <dbReference type="Pfam" id="PF25179"/>
    </source>
</evidence>
<dbReference type="EMBL" id="CP115300">
    <property type="protein sequence ID" value="WBO69260.1"/>
    <property type="molecule type" value="Genomic_DNA"/>
</dbReference>
<sequence>MEWFTNADYWLSRLVFQRGLAVLYGVAFVSSALQFKALIGERGLLPVPRFVASVPFRRAPSIFQWHYSDPFFAVVAWTGAALSAAVAAGAADLVPLWAAMPMWFTLWALYLSIVNVGQTWYAFMWEMLLLEAGFLAIFLGNDEVAPPVLVLGLLIWLLFRLEFGAGLIKLRGDRCWRDLTCLYYHHETQPMPGPLSWFFHHLPRPVHRAEVAANHLAQLGAPLALFAPQPVAGWAAAFIVVTQLWLVASGNFAWLNWLAILLAVSAIDDVRAAHLLPLPKQPPAFGATPAWYAGLVLAVTALVAVLSYWPVRNLFSRRQRMNVSFNPLHLVNTYGAFGSVSRVRYEVVIEGTDEADLTDETQWKEYEFKGKPGDRRRLPPQVAPYHLRLDWLMWFAALSPAYAAEWFVALLVRLLDNDAATLRLLRRNPFPSARPTFLRARLYAYRFTTWPELRRTGTWWHRTLVQDYLPPVTSAETTEPRSPATSRMPH</sequence>
<feature type="transmembrane region" description="Helical" evidence="7">
    <location>
        <begin position="144"/>
        <end position="161"/>
    </location>
</feature>
<keyword evidence="5 7" id="KW-1133">Transmembrane helix</keyword>
<feature type="transmembrane region" description="Helical" evidence="7">
    <location>
        <begin position="71"/>
        <end position="90"/>
    </location>
</feature>
<feature type="transmembrane region" description="Helical" evidence="7">
    <location>
        <begin position="254"/>
        <end position="278"/>
    </location>
</feature>
<feature type="transmembrane region" description="Helical" evidence="7">
    <location>
        <begin position="20"/>
        <end position="39"/>
    </location>
</feature>
<reference evidence="10 11" key="1">
    <citation type="submission" date="2022-12" db="EMBL/GenBank/DDBJ databases">
        <authorList>
            <person name="Mo P."/>
        </authorList>
    </citation>
    <scope>NUCLEOTIDE SEQUENCE [LARGE SCALE GENOMIC DNA]</scope>
    <source>
        <strain evidence="10 11">HUAS 2-6</strain>
    </source>
</reference>
<dbReference type="InterPro" id="IPR057433">
    <property type="entry name" value="LMF1/2_C"/>
</dbReference>
<dbReference type="Pfam" id="PF06762">
    <property type="entry name" value="LMF1"/>
    <property type="match status" value="1"/>
</dbReference>
<feature type="domain" description="Lipase maturation factor 1/2 N-terminal" evidence="8">
    <location>
        <begin position="121"/>
        <end position="270"/>
    </location>
</feature>
<evidence type="ECO:0000256" key="3">
    <source>
        <dbReference type="ARBA" id="ARBA00022692"/>
    </source>
</evidence>
<evidence type="ECO:0000313" key="10">
    <source>
        <dbReference type="EMBL" id="WBO69260.1"/>
    </source>
</evidence>
<keyword evidence="3 7" id="KW-0812">Transmembrane</keyword>
<evidence type="ECO:0000256" key="2">
    <source>
        <dbReference type="ARBA" id="ARBA00005512"/>
    </source>
</evidence>
<dbReference type="PANTHER" id="PTHR14463:SF10">
    <property type="entry name" value="LIPASE MATURATION FACTOR 1"/>
    <property type="match status" value="1"/>
</dbReference>
<keyword evidence="4" id="KW-0256">Endoplasmic reticulum</keyword>
<evidence type="ECO:0000259" key="8">
    <source>
        <dbReference type="Pfam" id="PF06762"/>
    </source>
</evidence>